<dbReference type="AlphaFoldDB" id="A0A2A2GCE6"/>
<evidence type="ECO:0000259" key="2">
    <source>
        <dbReference type="Pfam" id="PF12728"/>
    </source>
</evidence>
<dbReference type="OrthoDB" id="7281306at2"/>
<organism evidence="3 4">
    <name type="scientific">Paracoccus salipaludis</name>
    <dbReference type="NCBI Taxonomy" id="2032623"/>
    <lineage>
        <taxon>Bacteria</taxon>
        <taxon>Pseudomonadati</taxon>
        <taxon>Pseudomonadota</taxon>
        <taxon>Alphaproteobacteria</taxon>
        <taxon>Rhodobacterales</taxon>
        <taxon>Paracoccaceae</taxon>
        <taxon>Paracoccus</taxon>
    </lineage>
</organism>
<feature type="compositionally biased region" description="Basic and acidic residues" evidence="1">
    <location>
        <begin position="1"/>
        <end position="41"/>
    </location>
</feature>
<keyword evidence="4" id="KW-1185">Reference proteome</keyword>
<dbReference type="Pfam" id="PF12728">
    <property type="entry name" value="HTH_17"/>
    <property type="match status" value="1"/>
</dbReference>
<dbReference type="Proteomes" id="UP000218023">
    <property type="component" value="Unassembled WGS sequence"/>
</dbReference>
<accession>A0A2A2GCE6</accession>
<feature type="region of interest" description="Disordered" evidence="1">
    <location>
        <begin position="144"/>
        <end position="178"/>
    </location>
</feature>
<feature type="region of interest" description="Disordered" evidence="1">
    <location>
        <begin position="235"/>
        <end position="256"/>
    </location>
</feature>
<evidence type="ECO:0000256" key="1">
    <source>
        <dbReference type="SAM" id="MobiDB-lite"/>
    </source>
</evidence>
<comment type="caution">
    <text evidence="3">The sequence shown here is derived from an EMBL/GenBank/DDBJ whole genome shotgun (WGS) entry which is preliminary data.</text>
</comment>
<feature type="compositionally biased region" description="Basic and acidic residues" evidence="1">
    <location>
        <begin position="165"/>
        <end position="178"/>
    </location>
</feature>
<dbReference type="EMBL" id="NSJZ01000036">
    <property type="protein sequence ID" value="PAU95038.1"/>
    <property type="molecule type" value="Genomic_DNA"/>
</dbReference>
<protein>
    <recommendedName>
        <fullName evidence="2">Helix-turn-helix domain-containing protein</fullName>
    </recommendedName>
</protein>
<proteinExistence type="predicted"/>
<feature type="region of interest" description="Disordered" evidence="1">
    <location>
        <begin position="1"/>
        <end position="103"/>
    </location>
</feature>
<dbReference type="InterPro" id="IPR041657">
    <property type="entry name" value="HTH_17"/>
</dbReference>
<dbReference type="InterPro" id="IPR010093">
    <property type="entry name" value="SinI_DNA-bd"/>
</dbReference>
<evidence type="ECO:0000313" key="4">
    <source>
        <dbReference type="Proteomes" id="UP000218023"/>
    </source>
</evidence>
<reference evidence="3 4" key="1">
    <citation type="submission" date="2017-09" db="EMBL/GenBank/DDBJ databases">
        <title>Paracoccus alkalisoli sp. nov., isolated from saline alkaline soil.</title>
        <authorList>
            <person name="Dong X."/>
            <person name="Zhang G."/>
        </authorList>
    </citation>
    <scope>NUCLEOTIDE SEQUENCE [LARGE SCALE GENOMIC DNA]</scope>
    <source>
        <strain evidence="3 4">WN007</strain>
    </source>
</reference>
<evidence type="ECO:0000313" key="3">
    <source>
        <dbReference type="EMBL" id="PAU95038.1"/>
    </source>
</evidence>
<name>A0A2A2GCE6_9RHOB</name>
<dbReference type="GO" id="GO:0003677">
    <property type="term" value="F:DNA binding"/>
    <property type="evidence" value="ECO:0007669"/>
    <property type="project" value="InterPro"/>
</dbReference>
<gene>
    <name evidence="3" type="ORF">CK240_16740</name>
</gene>
<feature type="domain" description="Helix-turn-helix" evidence="2">
    <location>
        <begin position="93"/>
        <end position="139"/>
    </location>
</feature>
<dbReference type="NCBIfam" id="TIGR01764">
    <property type="entry name" value="excise"/>
    <property type="match status" value="1"/>
</dbReference>
<sequence>MRDHAHEAAEHGECTEAPRGGRRDPSRKARPEQDHHRDARGRLPGQREQSRAGGRALPAGRDRRRQDLTSPPYPTVPTLPTERPLGSPTSPHLSPAHAAQLAKVSRRTIMRAIEAGELPAFRDNRNRWQIIRQELENWAGAQWAPNEQRPPNAHSDAHIAQPDAHLSKADRGGPDRDSLADDLVAARLTIAQLEARLEERAALVSAAEARAQMAEADRDRWRALAEKLTDRLAERPAVLPPEPEPPPRRWWPWRKV</sequence>